<comment type="similarity">
    <text evidence="2">Belongs to the sulfatase family.</text>
</comment>
<comment type="cofactor">
    <cofactor evidence="1">
        <name>Ca(2+)</name>
        <dbReference type="ChEBI" id="CHEBI:29108"/>
    </cofactor>
</comment>
<feature type="chain" id="PRO_5029468843" description="Sulfatase N-terminal domain-containing protein" evidence="6">
    <location>
        <begin position="23"/>
        <end position="507"/>
    </location>
</feature>
<name>A0A7M7RH66_STRPU</name>
<keyword evidence="3 6" id="KW-0732">Signal</keyword>
<feature type="domain" description="Sulfatase N-terminal" evidence="7">
    <location>
        <begin position="23"/>
        <end position="329"/>
    </location>
</feature>
<evidence type="ECO:0000256" key="5">
    <source>
        <dbReference type="ARBA" id="ARBA00023180"/>
    </source>
</evidence>
<sequence length="507" mass="57906">MNLMVFHLFLLLILLQNGLTCGKNVLVLVADDGGFEMGVYNNTVIKTPHLDALGKQSLVFKHAYTSVSSCSPSRSVIMTGLPQHQNGMYGLLNGYHHFNSFDEVRSLPMLLGQAGVRTGIIGKKHVGPEAVYPFDYSKTPEDGYPIMQVGRNITLIKQYAREFLQTNDTRPFFLYIGFHDAHRCGHTHPEFGQFCEKFGNGQPNMGTITDWTPAKYDPNDVIVPYHVQDTPVARDDISAQYTTVSRLDQGVGLMMKELEAAGYLKDTLIIYTSDNGIPFTSGRTNLYECGSREPFMISSPFHQERWGQTSDAFISLMDITPTVLDFFGIKYPKYKIFKGSVQLTGKSLLPALTSEPSGWNVSLSSHDLHEITMFYPQRVIRTPRYRLIHNLNFAMPFPIDQDFFISHTFQDILNRTRYHKPLHWYKTLKDYYYRPEWELFDLTDDPTEVNNLAYVGKYKGLLVDLQEHLVDWQNVTNDPFRCYPWGVLEDAGDYKYSPTCLPLDNGL</sequence>
<dbReference type="InParanoid" id="A0A7M7RH66"/>
<dbReference type="InterPro" id="IPR000917">
    <property type="entry name" value="Sulfatase_N"/>
</dbReference>
<dbReference type="PANTHER" id="PTHR43108:SF6">
    <property type="entry name" value="N-SULPHOGLUCOSAMINE SULPHOHYDROLASE"/>
    <property type="match status" value="1"/>
</dbReference>
<keyword evidence="4" id="KW-0378">Hydrolase</keyword>
<dbReference type="GO" id="GO:0006027">
    <property type="term" value="P:glycosaminoglycan catabolic process"/>
    <property type="evidence" value="ECO:0000318"/>
    <property type="project" value="GO_Central"/>
</dbReference>
<evidence type="ECO:0000256" key="4">
    <source>
        <dbReference type="ARBA" id="ARBA00022801"/>
    </source>
</evidence>
<dbReference type="OMA" id="MAYPMRM"/>
<dbReference type="OrthoDB" id="10012954at2759"/>
<evidence type="ECO:0000256" key="6">
    <source>
        <dbReference type="SAM" id="SignalP"/>
    </source>
</evidence>
<keyword evidence="9" id="KW-1185">Reference proteome</keyword>
<evidence type="ECO:0000259" key="7">
    <source>
        <dbReference type="Pfam" id="PF00884"/>
    </source>
</evidence>
<dbReference type="Gene3D" id="3.40.720.10">
    <property type="entry name" value="Alkaline Phosphatase, subunit A"/>
    <property type="match status" value="1"/>
</dbReference>
<evidence type="ECO:0000313" key="9">
    <source>
        <dbReference type="Proteomes" id="UP000007110"/>
    </source>
</evidence>
<dbReference type="CTD" id="6448"/>
<dbReference type="RefSeq" id="XP_796819.3">
    <property type="nucleotide sequence ID" value="XM_791726.5"/>
</dbReference>
<dbReference type="PANTHER" id="PTHR43108">
    <property type="entry name" value="N-ACETYLGLUCOSAMINE-6-SULFATASE FAMILY MEMBER"/>
    <property type="match status" value="1"/>
</dbReference>
<dbReference type="CDD" id="cd16027">
    <property type="entry name" value="SGSH"/>
    <property type="match status" value="1"/>
</dbReference>
<dbReference type="InterPro" id="IPR017850">
    <property type="entry name" value="Alkaline_phosphatase_core_sf"/>
</dbReference>
<dbReference type="PROSITE" id="PS00523">
    <property type="entry name" value="SULFATASE_1"/>
    <property type="match status" value="1"/>
</dbReference>
<evidence type="ECO:0000256" key="1">
    <source>
        <dbReference type="ARBA" id="ARBA00001913"/>
    </source>
</evidence>
<organism evidence="8 9">
    <name type="scientific">Strongylocentrotus purpuratus</name>
    <name type="common">Purple sea urchin</name>
    <dbReference type="NCBI Taxonomy" id="7668"/>
    <lineage>
        <taxon>Eukaryota</taxon>
        <taxon>Metazoa</taxon>
        <taxon>Echinodermata</taxon>
        <taxon>Eleutherozoa</taxon>
        <taxon>Echinozoa</taxon>
        <taxon>Echinoidea</taxon>
        <taxon>Euechinoidea</taxon>
        <taxon>Echinacea</taxon>
        <taxon>Camarodonta</taxon>
        <taxon>Echinidea</taxon>
        <taxon>Strongylocentrotidae</taxon>
        <taxon>Strongylocentrotus</taxon>
    </lineage>
</organism>
<evidence type="ECO:0000256" key="3">
    <source>
        <dbReference type="ARBA" id="ARBA00022729"/>
    </source>
</evidence>
<reference evidence="8" key="2">
    <citation type="submission" date="2021-01" db="UniProtKB">
        <authorList>
            <consortium name="EnsemblMetazoa"/>
        </authorList>
    </citation>
    <scope>IDENTIFICATION</scope>
</reference>
<dbReference type="Proteomes" id="UP000007110">
    <property type="component" value="Unassembled WGS sequence"/>
</dbReference>
<dbReference type="SUPFAM" id="SSF53649">
    <property type="entry name" value="Alkaline phosphatase-like"/>
    <property type="match status" value="1"/>
</dbReference>
<accession>A0A7M7RH66</accession>
<protein>
    <recommendedName>
        <fullName evidence="7">Sulfatase N-terminal domain-containing protein</fullName>
    </recommendedName>
</protein>
<dbReference type="GO" id="GO:0016250">
    <property type="term" value="F:N-sulfoglucosamine sulfohydrolase activity"/>
    <property type="evidence" value="ECO:0000318"/>
    <property type="project" value="GO_Central"/>
</dbReference>
<dbReference type="EnsemblMetazoa" id="XM_791726">
    <property type="protein sequence ID" value="XP_796819"/>
    <property type="gene ID" value="LOC592189"/>
</dbReference>
<dbReference type="FunCoup" id="A0A7M7RH66">
    <property type="interactions" value="103"/>
</dbReference>
<proteinExistence type="inferred from homology"/>
<dbReference type="GeneID" id="592189"/>
<dbReference type="FunFam" id="3.40.720.10:FF:000026">
    <property type="entry name" value="N-sulphoglucosamine sulphohydrolase"/>
    <property type="match status" value="1"/>
</dbReference>
<dbReference type="KEGG" id="spu:592189"/>
<feature type="signal peptide" evidence="6">
    <location>
        <begin position="1"/>
        <end position="22"/>
    </location>
</feature>
<dbReference type="InterPro" id="IPR024607">
    <property type="entry name" value="Sulfatase_CS"/>
</dbReference>
<evidence type="ECO:0000313" key="8">
    <source>
        <dbReference type="EnsemblMetazoa" id="XP_796819"/>
    </source>
</evidence>
<dbReference type="AlphaFoldDB" id="A0A7M7RH66"/>
<reference evidence="9" key="1">
    <citation type="submission" date="2015-02" db="EMBL/GenBank/DDBJ databases">
        <title>Genome sequencing for Strongylocentrotus purpuratus.</title>
        <authorList>
            <person name="Murali S."/>
            <person name="Liu Y."/>
            <person name="Vee V."/>
            <person name="English A."/>
            <person name="Wang M."/>
            <person name="Skinner E."/>
            <person name="Han Y."/>
            <person name="Muzny D.M."/>
            <person name="Worley K.C."/>
            <person name="Gibbs R.A."/>
        </authorList>
    </citation>
    <scope>NUCLEOTIDE SEQUENCE</scope>
</reference>
<dbReference type="Pfam" id="PF00884">
    <property type="entry name" value="Sulfatase"/>
    <property type="match status" value="1"/>
</dbReference>
<dbReference type="GO" id="GO:0030200">
    <property type="term" value="P:heparan sulfate proteoglycan catabolic process"/>
    <property type="evidence" value="ECO:0000318"/>
    <property type="project" value="GO_Central"/>
</dbReference>
<evidence type="ECO:0000256" key="2">
    <source>
        <dbReference type="ARBA" id="ARBA00008779"/>
    </source>
</evidence>
<keyword evidence="5" id="KW-0325">Glycoprotein</keyword>
<dbReference type="PROSITE" id="PS00149">
    <property type="entry name" value="SULFATASE_2"/>
    <property type="match status" value="1"/>
</dbReference>